<dbReference type="Proteomes" id="UP000006462">
    <property type="component" value="Unassembled WGS sequence"/>
</dbReference>
<evidence type="ECO:0000313" key="2">
    <source>
        <dbReference type="Proteomes" id="UP000006462"/>
    </source>
</evidence>
<proteinExistence type="predicted"/>
<evidence type="ECO:0000313" key="1">
    <source>
        <dbReference type="EMBL" id="EFB90484.1"/>
    </source>
</evidence>
<comment type="caution">
    <text evidence="1">The sequence shown here is derived from an EMBL/GenBank/DDBJ whole genome shotgun (WGS) entry which is preliminary data.</text>
</comment>
<reference evidence="1 2" key="1">
    <citation type="submission" date="2009-12" db="EMBL/GenBank/DDBJ databases">
        <authorList>
            <person name="Shrivastava S."/>
            <person name="Madupu R."/>
            <person name="Durkin A.S."/>
            <person name="Torralba M."/>
            <person name="Methe B."/>
            <person name="Sutton G.G."/>
            <person name="Strausberg R.L."/>
            <person name="Nelson K.E."/>
        </authorList>
    </citation>
    <scope>NUCLEOTIDE SEQUENCE [LARGE SCALE GENOMIC DNA]</scope>
    <source>
        <strain evidence="1 2">W5455</strain>
    </source>
</reference>
<evidence type="ECO:0008006" key="3">
    <source>
        <dbReference type="Google" id="ProtNLM"/>
    </source>
</evidence>
<dbReference type="EMBL" id="ADFP01000079">
    <property type="protein sequence ID" value="EFB90484.1"/>
    <property type="molecule type" value="Genomic_DNA"/>
</dbReference>
<protein>
    <recommendedName>
        <fullName evidence="3">HMA domain-containing protein</fullName>
    </recommendedName>
</protein>
<accession>A0ABP2HWI6</accession>
<keyword evidence="2" id="KW-1185">Reference proteome</keyword>
<dbReference type="Pfam" id="PF19991">
    <property type="entry name" value="HMA_2"/>
    <property type="match status" value="1"/>
</dbReference>
<name>A0ABP2HWI6_9BACT</name>
<dbReference type="RefSeq" id="WP_009165082.1">
    <property type="nucleotide sequence ID" value="NZ_ADFP01000079.1"/>
</dbReference>
<gene>
    <name evidence="1" type="ORF">HMPREF7215_2120</name>
</gene>
<sequence length="103" mass="11311">MNNLVESFIPGRVRLRSSLLKSPAAPLILAAFEDLPGVRSVELNRLTGSLLLKYDAAVLTAERLMPALPLLEQIKALEREAPAPACTERLRALLEQLRALIGR</sequence>
<organism evidence="1 2">
    <name type="scientific">Pyramidobacter piscolens W5455</name>
    <dbReference type="NCBI Taxonomy" id="352165"/>
    <lineage>
        <taxon>Bacteria</taxon>
        <taxon>Thermotogati</taxon>
        <taxon>Synergistota</taxon>
        <taxon>Synergistia</taxon>
        <taxon>Synergistales</taxon>
        <taxon>Dethiosulfovibrionaceae</taxon>
        <taxon>Pyramidobacter</taxon>
    </lineage>
</organism>